<dbReference type="HAMAP" id="MF_01935">
    <property type="entry name" value="MenF"/>
    <property type="match status" value="1"/>
</dbReference>
<dbReference type="EMBL" id="JADGII010000001">
    <property type="protein sequence ID" value="MBF0635610.1"/>
    <property type="molecule type" value="Genomic_DNA"/>
</dbReference>
<evidence type="ECO:0000259" key="5">
    <source>
        <dbReference type="Pfam" id="PF00425"/>
    </source>
</evidence>
<comment type="pathway">
    <text evidence="4">Quinol/quinone metabolism; menaquinone biosynthesis.</text>
</comment>
<comment type="similarity">
    <text evidence="2 4">Belongs to the isochorismate synthase family.</text>
</comment>
<dbReference type="EC" id="5.4.4.2" evidence="4"/>
<name>A0ABR9XNI8_9CHLB</name>
<dbReference type="RefSeq" id="WP_175186847.1">
    <property type="nucleotide sequence ID" value="NZ_JABVZQ010000002.1"/>
</dbReference>
<comment type="pathway">
    <text evidence="4">Quinol/quinone metabolism; 1,4-dihydroxy-2-naphthoate biosynthesis; 1,4-dihydroxy-2-naphthoate from chorismate: step 1/7.</text>
</comment>
<dbReference type="InterPro" id="IPR004561">
    <property type="entry name" value="IsoChor_synthase"/>
</dbReference>
<evidence type="ECO:0000256" key="2">
    <source>
        <dbReference type="ARBA" id="ARBA00005297"/>
    </source>
</evidence>
<keyword evidence="4" id="KW-0479">Metal-binding</keyword>
<evidence type="ECO:0000256" key="4">
    <source>
        <dbReference type="HAMAP-Rule" id="MF_01935"/>
    </source>
</evidence>
<feature type="active site" description="Proton donor" evidence="4">
    <location>
        <position position="278"/>
    </location>
</feature>
<dbReference type="InterPro" id="IPR015890">
    <property type="entry name" value="Chorismate_C"/>
</dbReference>
<dbReference type="Pfam" id="PF00425">
    <property type="entry name" value="Chorismate_bind"/>
    <property type="match status" value="1"/>
</dbReference>
<comment type="cofactor">
    <cofactor evidence="4">
        <name>Mg(2+)</name>
        <dbReference type="ChEBI" id="CHEBI:18420"/>
    </cofactor>
</comment>
<dbReference type="InterPro" id="IPR005801">
    <property type="entry name" value="ADC_synthase"/>
</dbReference>
<protein>
    <recommendedName>
        <fullName evidence="4">Isochorismate synthase MenF</fullName>
        <ecNumber evidence="4">5.4.4.2</ecNumber>
    </recommendedName>
    <alternativeName>
        <fullName evidence="4">Isochorismate mutase</fullName>
    </alternativeName>
</protein>
<dbReference type="InterPro" id="IPR034681">
    <property type="entry name" value="MenF"/>
</dbReference>
<gene>
    <name evidence="4" type="primary">menF</name>
    <name evidence="6" type="ORF">INT08_00250</name>
</gene>
<comment type="function">
    <text evidence="4">Catalyzes the conversion of chorismate to isochorismate.</text>
</comment>
<evidence type="ECO:0000313" key="6">
    <source>
        <dbReference type="EMBL" id="MBF0635610.1"/>
    </source>
</evidence>
<feature type="binding site" evidence="4">
    <location>
        <position position="322"/>
    </location>
    <ligand>
        <name>Mg(2+)</name>
        <dbReference type="ChEBI" id="CHEBI:18420"/>
    </ligand>
</feature>
<accession>A0ABR9XNI8</accession>
<feature type="binding site" evidence="4">
    <location>
        <position position="457"/>
    </location>
    <ligand>
        <name>Mg(2+)</name>
        <dbReference type="ChEBI" id="CHEBI:18420"/>
    </ligand>
</feature>
<dbReference type="Gene3D" id="3.60.120.10">
    <property type="entry name" value="Anthranilate synthase"/>
    <property type="match status" value="1"/>
</dbReference>
<dbReference type="PANTHER" id="PTHR42839:SF2">
    <property type="entry name" value="ISOCHORISMATE SYNTHASE ENTC"/>
    <property type="match status" value="1"/>
</dbReference>
<keyword evidence="4" id="KW-0460">Magnesium</keyword>
<comment type="caution">
    <text evidence="6">The sequence shown here is derived from an EMBL/GenBank/DDBJ whole genome shotgun (WGS) entry which is preliminary data.</text>
</comment>
<dbReference type="NCBIfam" id="TIGR00543">
    <property type="entry name" value="isochor_syn"/>
    <property type="match status" value="1"/>
</dbReference>
<dbReference type="GO" id="GO:0008909">
    <property type="term" value="F:isochorismate synthase activity"/>
    <property type="evidence" value="ECO:0007669"/>
    <property type="project" value="UniProtKB-EC"/>
</dbReference>
<keyword evidence="3 4" id="KW-0413">Isomerase</keyword>
<dbReference type="SUPFAM" id="SSF56322">
    <property type="entry name" value="ADC synthase"/>
    <property type="match status" value="1"/>
</dbReference>
<evidence type="ECO:0000256" key="1">
    <source>
        <dbReference type="ARBA" id="ARBA00000799"/>
    </source>
</evidence>
<dbReference type="Proteomes" id="UP000619838">
    <property type="component" value="Unassembled WGS sequence"/>
</dbReference>
<reference evidence="6 7" key="1">
    <citation type="journal article" date="2020" name="Microorganisms">
        <title>Simultaneous Genome Sequencing of Prosthecochloris ethylica and Desulfuromonas acetoxidans within a Syntrophic Mixture Reveals Unique Pili and Protein Interactions.</title>
        <authorList>
            <person name="Kyndt J.A."/>
            <person name="Van Beeumen J.J."/>
            <person name="Meyer T.E."/>
        </authorList>
    </citation>
    <scope>NUCLEOTIDE SEQUENCE [LARGE SCALE GENOMIC DNA]</scope>
    <source>
        <strain evidence="6 7">N3</strain>
    </source>
</reference>
<feature type="domain" description="Chorismate-utilising enzyme C-terminal" evidence="5">
    <location>
        <begin position="207"/>
        <end position="461"/>
    </location>
</feature>
<sequence>MSNPTDISISTSEHPVSLAGAAGSIKASLSAFASDETHLCGKHRLITFTARLKETDPLLWLQNQDIYPRIYWTNREGTDITAGIGKADSIEYDHAGPNNHTFEYLQHHIESKQHDERYFGGCCFNNVQPREEDWAPFKSLYFLLPQLQITRQNDNPVLKAHLYVHDGEPLTAAAARLLDTLENMNTGKIAGEGTIPDLGTISFSPSREEWITTCNKVLDTFNAGFMGKIILARRAQLEFSTPFSPLLFLLNYPFPESSTYRYYFEPEPGRAFFSFTPERLYRRDHDRLLTEALAGTCSREALAEDTTDACRHLLNSEKDIREHRFVKDTISKELEPICTDIDMEKQVRALQLNNLVHLYTYCKARLRPECASDATVLEALHPTPAVGGVPRDKALQQIMDLEPFSRGWYAGPVGWISRHAAEFAVGIRSALANRSTIYLFSGAGLVRGSNPASEWDEVDHKIGDMLAIARQTV</sequence>
<keyword evidence="7" id="KW-1185">Reference proteome</keyword>
<evidence type="ECO:0000256" key="3">
    <source>
        <dbReference type="ARBA" id="ARBA00023235"/>
    </source>
</evidence>
<comment type="catalytic activity">
    <reaction evidence="1 4">
        <text>chorismate = isochorismate</text>
        <dbReference type="Rhea" id="RHEA:18985"/>
        <dbReference type="ChEBI" id="CHEBI:29748"/>
        <dbReference type="ChEBI" id="CHEBI:29780"/>
        <dbReference type="EC" id="5.4.4.2"/>
    </reaction>
</comment>
<dbReference type="PANTHER" id="PTHR42839">
    <property type="entry name" value="ISOCHORISMATE SYNTHASE ENTC"/>
    <property type="match status" value="1"/>
</dbReference>
<organism evidence="6 7">
    <name type="scientific">Prosthecochloris ethylica</name>
    <dbReference type="NCBI Taxonomy" id="2743976"/>
    <lineage>
        <taxon>Bacteria</taxon>
        <taxon>Pseudomonadati</taxon>
        <taxon>Chlorobiota</taxon>
        <taxon>Chlorobiia</taxon>
        <taxon>Chlorobiales</taxon>
        <taxon>Chlorobiaceae</taxon>
        <taxon>Prosthecochloris</taxon>
    </lineage>
</organism>
<evidence type="ECO:0000313" key="7">
    <source>
        <dbReference type="Proteomes" id="UP000619838"/>
    </source>
</evidence>
<feature type="active site" description="Proton acceptor" evidence="4">
    <location>
        <position position="228"/>
    </location>
</feature>
<proteinExistence type="inferred from homology"/>
<keyword evidence="4" id="KW-0474">Menaquinone biosynthesis</keyword>